<dbReference type="HOGENOM" id="CLU_113188_1_1_4"/>
<gene>
    <name evidence="1" type="ordered locus">H16_A0023</name>
    <name evidence="2" type="ORF">E6A55_00125</name>
</gene>
<dbReference type="eggNOG" id="COG4104">
    <property type="taxonomic scope" value="Bacteria"/>
</dbReference>
<name>Q0KFP6_CUPNH</name>
<reference evidence="2 4" key="2">
    <citation type="submission" date="2019-04" db="EMBL/GenBank/DDBJ databases">
        <title>Long-read de novo sequencing of Cupriavidus necator H16.</title>
        <authorList>
            <person name="Little G.T."/>
            <person name="Ehsaan M."/>
            <person name="Arenas-Lopez C."/>
            <person name="Jawed K."/>
            <person name="Winzer K."/>
            <person name="Kovacs K."/>
            <person name="Malys N."/>
            <person name="Minton N.P."/>
        </authorList>
    </citation>
    <scope>NUCLEOTIDE SEQUENCE [LARGE SCALE GENOMIC DNA]</scope>
    <source>
        <strain evidence="2 4">H16</strain>
    </source>
</reference>
<dbReference type="Proteomes" id="UP000296079">
    <property type="component" value="Chromosome 1"/>
</dbReference>
<protein>
    <submittedName>
        <fullName evidence="2">PAAR domain-containing protein</fullName>
    </submittedName>
</protein>
<dbReference type="Proteomes" id="UP000008210">
    <property type="component" value="Chromosome 1"/>
</dbReference>
<dbReference type="EMBL" id="CP039287">
    <property type="protein sequence ID" value="QCB99146.1"/>
    <property type="molecule type" value="Genomic_DNA"/>
</dbReference>
<dbReference type="KEGG" id="reh:H16_A0023"/>
<dbReference type="CDD" id="cd14744">
    <property type="entry name" value="PAAR_CT_2"/>
    <property type="match status" value="1"/>
</dbReference>
<evidence type="ECO:0000313" key="2">
    <source>
        <dbReference type="EMBL" id="QCB99146.1"/>
    </source>
</evidence>
<organism evidence="1 3">
    <name type="scientific">Cupriavidus necator (strain ATCC 17699 / DSM 428 / KCTC 22496 / NCIMB 10442 / H16 / Stanier 337)</name>
    <name type="common">Ralstonia eutropha</name>
    <dbReference type="NCBI Taxonomy" id="381666"/>
    <lineage>
        <taxon>Bacteria</taxon>
        <taxon>Pseudomonadati</taxon>
        <taxon>Pseudomonadota</taxon>
        <taxon>Betaproteobacteria</taxon>
        <taxon>Burkholderiales</taxon>
        <taxon>Burkholderiaceae</taxon>
        <taxon>Cupriavidus</taxon>
    </lineage>
</organism>
<evidence type="ECO:0000313" key="3">
    <source>
        <dbReference type="Proteomes" id="UP000008210"/>
    </source>
</evidence>
<dbReference type="OrthoDB" id="8565659at2"/>
<dbReference type="InterPro" id="IPR008727">
    <property type="entry name" value="PAAR_motif"/>
</dbReference>
<dbReference type="EMBL" id="AM260479">
    <property type="protein sequence ID" value="CAJ91175.1"/>
    <property type="molecule type" value="Genomic_DNA"/>
</dbReference>
<sequence>MMPDTRYALRNGDKTSTDGVLNGTARNSLDHGVALAVEGDYATCPACKAGGPVMNDCYPAFDIGGKQVLVSGARVYCKCQTKPVVLPSQISFTIEVNKSGTAYLSAGSNGDSSLEPLSNSQDIVEQYFEITDEDGQPVEGYRYDLFANGEQLARNRRMISGRTISFEGSHDIHIVMWLDKTGQERA</sequence>
<accession>Q0KFP6</accession>
<evidence type="ECO:0000313" key="4">
    <source>
        <dbReference type="Proteomes" id="UP000296079"/>
    </source>
</evidence>
<dbReference type="STRING" id="381666.H16_A0023"/>
<reference evidence="1 3" key="1">
    <citation type="journal article" date="2006" name="Nat. Biotechnol.">
        <title>Genome sequence of the bioplastic-producing 'Knallgas' bacterium Ralstonia eutropha H16.</title>
        <authorList>
            <person name="Pohlmann A."/>
            <person name="Fricke W.F."/>
            <person name="Reinecke F."/>
            <person name="Kusian B."/>
            <person name="Liesegang H."/>
            <person name="Cramm R."/>
            <person name="Eitinger T."/>
            <person name="Ewering C."/>
            <person name="Potter M."/>
            <person name="Schwartz E."/>
            <person name="Strittmatter A."/>
            <person name="Voss I."/>
            <person name="Gottschalk G."/>
            <person name="Steinbuechel A."/>
            <person name="Friedrich B."/>
            <person name="Bowien B."/>
        </authorList>
    </citation>
    <scope>NUCLEOTIDE SEQUENCE [LARGE SCALE GENOMIC DNA]</scope>
    <source>
        <strain evidence="3">ATCC 17699 / DSM 428 / KCTC 22496 / NCIMB 10442 / H16 / Stanier 337</strain>
        <strain evidence="1">H16</strain>
    </source>
</reference>
<dbReference type="Pfam" id="PF05488">
    <property type="entry name" value="PAAR_motif"/>
    <property type="match status" value="1"/>
</dbReference>
<dbReference type="RefSeq" id="WP_011614296.1">
    <property type="nucleotide sequence ID" value="NC_008313.1"/>
</dbReference>
<evidence type="ECO:0000313" key="1">
    <source>
        <dbReference type="EMBL" id="CAJ91175.1"/>
    </source>
</evidence>
<proteinExistence type="predicted"/>
<dbReference type="AlphaFoldDB" id="Q0KFP6"/>
<keyword evidence="3" id="KW-1185">Reference proteome</keyword>